<sequence length="73" mass="7732">MMGAPLQAVQYVEPYERIPALFSVTVLGERPHGKRIASVLLATVGVVAVAWTGAGPAARRTPGACRAQYRPPC</sequence>
<name>A1WMU6_VEREI</name>
<accession>A1WMU6</accession>
<keyword evidence="1" id="KW-0812">Transmembrane</keyword>
<evidence type="ECO:0000256" key="1">
    <source>
        <dbReference type="SAM" id="Phobius"/>
    </source>
</evidence>
<dbReference type="KEGG" id="vei:Veis_3223"/>
<dbReference type="InterPro" id="IPR037185">
    <property type="entry name" value="EmrE-like"/>
</dbReference>
<reference evidence="3" key="1">
    <citation type="submission" date="2006-12" db="EMBL/GenBank/DDBJ databases">
        <title>Complete sequence of chromosome 1 of Verminephrobacter eiseniae EF01-2.</title>
        <authorList>
            <person name="Copeland A."/>
            <person name="Lucas S."/>
            <person name="Lapidus A."/>
            <person name="Barry K."/>
            <person name="Detter J.C."/>
            <person name="Glavina del Rio T."/>
            <person name="Dalin E."/>
            <person name="Tice H."/>
            <person name="Pitluck S."/>
            <person name="Chertkov O."/>
            <person name="Brettin T."/>
            <person name="Bruce D."/>
            <person name="Han C."/>
            <person name="Tapia R."/>
            <person name="Gilna P."/>
            <person name="Schmutz J."/>
            <person name="Larimer F."/>
            <person name="Land M."/>
            <person name="Hauser L."/>
            <person name="Kyrpides N."/>
            <person name="Kim E."/>
            <person name="Stahl D."/>
            <person name="Richardson P."/>
        </authorList>
    </citation>
    <scope>NUCLEOTIDE SEQUENCE [LARGE SCALE GENOMIC DNA]</scope>
    <source>
        <strain evidence="3">EF01-2</strain>
    </source>
</reference>
<dbReference type="Proteomes" id="UP000000374">
    <property type="component" value="Chromosome"/>
</dbReference>
<feature type="transmembrane region" description="Helical" evidence="1">
    <location>
        <begin position="36"/>
        <end position="54"/>
    </location>
</feature>
<keyword evidence="1" id="KW-0472">Membrane</keyword>
<dbReference type="SUPFAM" id="SSF103481">
    <property type="entry name" value="Multidrug resistance efflux transporter EmrE"/>
    <property type="match status" value="1"/>
</dbReference>
<gene>
    <name evidence="2" type="ordered locus">Veis_3223</name>
</gene>
<organism evidence="2 3">
    <name type="scientific">Verminephrobacter eiseniae (strain EF01-2)</name>
    <dbReference type="NCBI Taxonomy" id="391735"/>
    <lineage>
        <taxon>Bacteria</taxon>
        <taxon>Pseudomonadati</taxon>
        <taxon>Pseudomonadota</taxon>
        <taxon>Betaproteobacteria</taxon>
        <taxon>Burkholderiales</taxon>
        <taxon>Comamonadaceae</taxon>
        <taxon>Verminephrobacter</taxon>
    </lineage>
</organism>
<dbReference type="EMBL" id="CP000542">
    <property type="protein sequence ID" value="ABM58953.1"/>
    <property type="molecule type" value="Genomic_DNA"/>
</dbReference>
<dbReference type="AlphaFoldDB" id="A1WMU6"/>
<proteinExistence type="predicted"/>
<protein>
    <submittedName>
        <fullName evidence="2">Uncharacterized protein</fullName>
    </submittedName>
</protein>
<keyword evidence="1" id="KW-1133">Transmembrane helix</keyword>
<evidence type="ECO:0000313" key="2">
    <source>
        <dbReference type="EMBL" id="ABM58953.1"/>
    </source>
</evidence>
<evidence type="ECO:0000313" key="3">
    <source>
        <dbReference type="Proteomes" id="UP000000374"/>
    </source>
</evidence>
<keyword evidence="3" id="KW-1185">Reference proteome</keyword>
<dbReference type="HOGENOM" id="CLU_2703804_0_0_4"/>